<name>A0A6M0Q2H0_9BACI</name>
<organism evidence="2 3">
    <name type="scientific">Bacillus mesophilus</name>
    <dbReference type="NCBI Taxonomy" id="1808955"/>
    <lineage>
        <taxon>Bacteria</taxon>
        <taxon>Bacillati</taxon>
        <taxon>Bacillota</taxon>
        <taxon>Bacilli</taxon>
        <taxon>Bacillales</taxon>
        <taxon>Bacillaceae</taxon>
        <taxon>Bacillus</taxon>
    </lineage>
</organism>
<keyword evidence="2" id="KW-0946">Virion</keyword>
<keyword evidence="3" id="KW-1185">Reference proteome</keyword>
<evidence type="ECO:0000256" key="1">
    <source>
        <dbReference type="SAM" id="MobiDB-lite"/>
    </source>
</evidence>
<protein>
    <submittedName>
        <fullName evidence="2">Spore coat protein</fullName>
    </submittedName>
</protein>
<dbReference type="Proteomes" id="UP000481043">
    <property type="component" value="Unassembled WGS sequence"/>
</dbReference>
<comment type="caution">
    <text evidence="2">The sequence shown here is derived from an EMBL/GenBank/DDBJ whole genome shotgun (WGS) entry which is preliminary data.</text>
</comment>
<proteinExistence type="predicted"/>
<keyword evidence="2" id="KW-0167">Capsid protein</keyword>
<dbReference type="Pfam" id="PF10612">
    <property type="entry name" value="Spore-coat_CotZ"/>
    <property type="match status" value="1"/>
</dbReference>
<dbReference type="AlphaFoldDB" id="A0A6M0Q2H0"/>
<feature type="region of interest" description="Disordered" evidence="1">
    <location>
        <begin position="162"/>
        <end position="181"/>
    </location>
</feature>
<gene>
    <name evidence="2" type="ORF">G4D63_02450</name>
</gene>
<evidence type="ECO:0000313" key="3">
    <source>
        <dbReference type="Proteomes" id="UP000481043"/>
    </source>
</evidence>
<evidence type="ECO:0000313" key="2">
    <source>
        <dbReference type="EMBL" id="NEY70591.1"/>
    </source>
</evidence>
<accession>A0A6M0Q2H0</accession>
<dbReference type="EMBL" id="JAAIWM010000001">
    <property type="protein sequence ID" value="NEY70591.1"/>
    <property type="molecule type" value="Genomic_DNA"/>
</dbReference>
<reference evidence="2 3" key="1">
    <citation type="submission" date="2020-02" db="EMBL/GenBank/DDBJ databases">
        <title>Bacillus aquiflavi sp. nov., isolated from yellow water of strong flavor Chinese baijiu in Yibin region of China.</title>
        <authorList>
            <person name="Xie J."/>
        </authorList>
    </citation>
    <scope>NUCLEOTIDE SEQUENCE [LARGE SCALE GENOMIC DNA]</scope>
    <source>
        <strain evidence="2 3">SA4</strain>
    </source>
</reference>
<dbReference type="InterPro" id="IPR019593">
    <property type="entry name" value="Spore_coat_protein_Z/Y"/>
</dbReference>
<sequence>MSKRKDDFDFNCVCKAVQNIKDLQDAVEDNCPTSCFSDLLSPANFVGDTIPFLLYTKKGDLFKAFGNIGELRGGECFKTPFFRVEGIDGCCATLSLLRPIGVDFCETDDICNVERLVKTDFCIEVDLGCFCAIQCLDPRLVTNFFRGQESVASVEDSVEVEVEDVQEDDDDNFGGRRRRRR</sequence>
<feature type="compositionally biased region" description="Acidic residues" evidence="1">
    <location>
        <begin position="162"/>
        <end position="172"/>
    </location>
</feature>